<proteinExistence type="inferred from homology"/>
<feature type="transmembrane region" description="Helical" evidence="7">
    <location>
        <begin position="409"/>
        <end position="429"/>
    </location>
</feature>
<feature type="compositionally biased region" description="Basic and acidic residues" evidence="6">
    <location>
        <begin position="1"/>
        <end position="12"/>
    </location>
</feature>
<feature type="transmembrane region" description="Helical" evidence="7">
    <location>
        <begin position="213"/>
        <end position="236"/>
    </location>
</feature>
<dbReference type="CDD" id="cd13136">
    <property type="entry name" value="MATE_DinF_like"/>
    <property type="match status" value="1"/>
</dbReference>
<keyword evidence="4 7" id="KW-1133">Transmembrane helix</keyword>
<keyword evidence="5 7" id="KW-0472">Membrane</keyword>
<keyword evidence="3 7" id="KW-0812">Transmembrane</keyword>
<feature type="transmembrane region" description="Helical" evidence="7">
    <location>
        <begin position="366"/>
        <end position="389"/>
    </location>
</feature>
<dbReference type="PANTHER" id="PTHR42893">
    <property type="entry name" value="PROTEIN DETOXIFICATION 44, CHLOROPLASTIC-RELATED"/>
    <property type="match status" value="1"/>
</dbReference>
<keyword evidence="9" id="KW-1185">Reference proteome</keyword>
<evidence type="ECO:0000313" key="8">
    <source>
        <dbReference type="EMBL" id="CAG4890507.1"/>
    </source>
</evidence>
<feature type="transmembrane region" description="Helical" evidence="7">
    <location>
        <begin position="332"/>
        <end position="354"/>
    </location>
</feature>
<comment type="similarity">
    <text evidence="2">Belongs to the multi antimicrobial extrusion (MATE) (TC 2.A.66.1) family.</text>
</comment>
<dbReference type="PANTHER" id="PTHR42893:SF46">
    <property type="entry name" value="PROTEIN DETOXIFICATION 44, CHLOROPLASTIC"/>
    <property type="match status" value="1"/>
</dbReference>
<gene>
    <name evidence="8" type="primary">dinF</name>
    <name evidence="8" type="ORF">R54767_00936</name>
</gene>
<dbReference type="InterPro" id="IPR002528">
    <property type="entry name" value="MATE_fam"/>
</dbReference>
<comment type="caution">
    <text evidence="8">The sequence shown here is derived from an EMBL/GenBank/DDBJ whole genome shotgun (WGS) entry which is preliminary data.</text>
</comment>
<reference evidence="8 9" key="1">
    <citation type="submission" date="2021-04" db="EMBL/GenBank/DDBJ databases">
        <authorList>
            <person name="Vanwijnsberghe S."/>
        </authorList>
    </citation>
    <scope>NUCLEOTIDE SEQUENCE [LARGE SCALE GENOMIC DNA]</scope>
    <source>
        <strain evidence="8 9">LMG 32171</strain>
    </source>
</reference>
<feature type="transmembrane region" description="Helical" evidence="7">
    <location>
        <begin position="145"/>
        <end position="167"/>
    </location>
</feature>
<accession>A0ABM8TZH6</accession>
<evidence type="ECO:0000256" key="3">
    <source>
        <dbReference type="ARBA" id="ARBA00022692"/>
    </source>
</evidence>
<dbReference type="EMBL" id="CAJQYY010000004">
    <property type="protein sequence ID" value="CAG4890507.1"/>
    <property type="molecule type" value="Genomic_DNA"/>
</dbReference>
<evidence type="ECO:0000256" key="4">
    <source>
        <dbReference type="ARBA" id="ARBA00022989"/>
    </source>
</evidence>
<feature type="transmembrane region" description="Helical" evidence="7">
    <location>
        <begin position="294"/>
        <end position="312"/>
    </location>
</feature>
<evidence type="ECO:0000256" key="2">
    <source>
        <dbReference type="ARBA" id="ARBA00010199"/>
    </source>
</evidence>
<evidence type="ECO:0000313" key="9">
    <source>
        <dbReference type="Proteomes" id="UP000789752"/>
    </source>
</evidence>
<feature type="compositionally biased region" description="Polar residues" evidence="6">
    <location>
        <begin position="13"/>
        <end position="24"/>
    </location>
</feature>
<name>A0ABM8TZH6_9BURK</name>
<evidence type="ECO:0000256" key="5">
    <source>
        <dbReference type="ARBA" id="ARBA00023136"/>
    </source>
</evidence>
<feature type="transmembrane region" description="Helical" evidence="7">
    <location>
        <begin position="187"/>
        <end position="206"/>
    </location>
</feature>
<organism evidence="8 9">
    <name type="scientific">Paraburkholderia gardini</name>
    <dbReference type="NCBI Taxonomy" id="2823469"/>
    <lineage>
        <taxon>Bacteria</taxon>
        <taxon>Pseudomonadati</taxon>
        <taxon>Pseudomonadota</taxon>
        <taxon>Betaproteobacteria</taxon>
        <taxon>Burkholderiales</taxon>
        <taxon>Burkholderiaceae</taxon>
        <taxon>Paraburkholderia</taxon>
    </lineage>
</organism>
<feature type="transmembrane region" description="Helical" evidence="7">
    <location>
        <begin position="96"/>
        <end position="118"/>
    </location>
</feature>
<dbReference type="NCBIfam" id="TIGR00797">
    <property type="entry name" value="matE"/>
    <property type="match status" value="1"/>
</dbReference>
<dbReference type="Proteomes" id="UP000789752">
    <property type="component" value="Unassembled WGS sequence"/>
</dbReference>
<evidence type="ECO:0000256" key="1">
    <source>
        <dbReference type="ARBA" id="ARBA00004141"/>
    </source>
</evidence>
<dbReference type="Pfam" id="PF01554">
    <property type="entry name" value="MatE"/>
    <property type="match status" value="2"/>
</dbReference>
<feature type="transmembrane region" description="Helical" evidence="7">
    <location>
        <begin position="64"/>
        <end position="84"/>
    </location>
</feature>
<sequence>MNGTESTRDTNGVRKTTPDSASPTPGQPDAIATSAVETVADAETIALDGTTKAEAVPVHWHRRVLTLAFPIVIANLTQPILGAVDTAVAGHLESASYLGGVALGGLFFSFVFWGFGFLRMGTTGLVAQSFGANDAAGLRMNVIRALMLAFVIGAAVLALQVPLIGYTLRAIGGSEAVQLHARVYCHARIWAAPLALANYVVLGWLLGTQRVRLALLTQVFINAVNIVAVLLFVYVFDWGIAGIGAATATADALGFVLGAALLWHLRPRGLPAPDRASLVDATALRRLVTINRDIFVRTLCLLGAFGWFAHLGARQGDTTLAANALLLNFQTFMAYGLDGFAHAAEALVGAAIGARERSAFRQAVKVTMLWSTLGALGFSLAYWMGGAWIIERLTDQPAVRSAAETYLPWAALSPVISVWGFLLDGVFIGATRTHELMKAMAASLTVFVAASWALMGPYGNHGLWIALLVFMLARGATLLRYLPRVTASIAPARAV</sequence>
<feature type="region of interest" description="Disordered" evidence="6">
    <location>
        <begin position="1"/>
        <end position="30"/>
    </location>
</feature>
<comment type="subcellular location">
    <subcellularLocation>
        <location evidence="1">Membrane</location>
        <topology evidence="1">Multi-pass membrane protein</topology>
    </subcellularLocation>
</comment>
<feature type="transmembrane region" description="Helical" evidence="7">
    <location>
        <begin position="461"/>
        <end position="482"/>
    </location>
</feature>
<feature type="transmembrane region" description="Helical" evidence="7">
    <location>
        <begin position="436"/>
        <end position="455"/>
    </location>
</feature>
<feature type="transmembrane region" description="Helical" evidence="7">
    <location>
        <begin position="242"/>
        <end position="265"/>
    </location>
</feature>
<evidence type="ECO:0000256" key="7">
    <source>
        <dbReference type="SAM" id="Phobius"/>
    </source>
</evidence>
<protein>
    <submittedName>
        <fullName evidence="8">DNA damage-inducible protein F</fullName>
    </submittedName>
</protein>
<evidence type="ECO:0000256" key="6">
    <source>
        <dbReference type="SAM" id="MobiDB-lite"/>
    </source>
</evidence>
<dbReference type="InterPro" id="IPR044644">
    <property type="entry name" value="DinF-like"/>
</dbReference>